<dbReference type="PANTHER" id="PTHR43280">
    <property type="entry name" value="ARAC-FAMILY TRANSCRIPTIONAL REGULATOR"/>
    <property type="match status" value="1"/>
</dbReference>
<dbReference type="SUPFAM" id="SSF46689">
    <property type="entry name" value="Homeodomain-like"/>
    <property type="match status" value="2"/>
</dbReference>
<dbReference type="Proteomes" id="UP000236151">
    <property type="component" value="Unassembled WGS sequence"/>
</dbReference>
<dbReference type="InterPro" id="IPR020449">
    <property type="entry name" value="Tscrpt_reg_AraC-type_HTH"/>
</dbReference>
<feature type="domain" description="HTH araC/xylS-type" evidence="4">
    <location>
        <begin position="199"/>
        <end position="297"/>
    </location>
</feature>
<dbReference type="InterPro" id="IPR037923">
    <property type="entry name" value="HTH-like"/>
</dbReference>
<organism evidence="5 6">
    <name type="scientific">Clostridium thermosuccinogenes</name>
    <dbReference type="NCBI Taxonomy" id="84032"/>
    <lineage>
        <taxon>Bacteria</taxon>
        <taxon>Bacillati</taxon>
        <taxon>Bacillota</taxon>
        <taxon>Clostridia</taxon>
        <taxon>Eubacteriales</taxon>
        <taxon>Clostridiaceae</taxon>
        <taxon>Clostridium</taxon>
    </lineage>
</organism>
<sequence length="307" mass="35493">MDMDKDVSVLPKAWESLLKSSDYLPVIVKSIERVHDTSWSMEPNIHDFYEMVYMKKGKAVFEISGQPAPIGPNDIIIIKPNQPHKFIVKSEPGCEFIVLSFKFAGQMHSDYSEVSLGDFLNFVSGRESGPFISLKVSQKNDIILLLNRILKERESQEIGSEFLNYLLVLELFVLISRALKMEWENSIKDKSPKLKELIRIAVNYINNNFERDISLGDIARFVFLSPSYFTRAFKEEVGISPINYLLKVRIARAEELLVETNLKISDIALSVGFSNQQRFNEIFKKYVKQTPLQYRKQEKEKILNRRG</sequence>
<evidence type="ECO:0000259" key="4">
    <source>
        <dbReference type="PROSITE" id="PS01124"/>
    </source>
</evidence>
<dbReference type="InterPro" id="IPR018060">
    <property type="entry name" value="HTH_AraC"/>
</dbReference>
<dbReference type="InterPro" id="IPR009057">
    <property type="entry name" value="Homeodomain-like_sf"/>
</dbReference>
<evidence type="ECO:0000313" key="5">
    <source>
        <dbReference type="EMBL" id="PNU00967.1"/>
    </source>
</evidence>
<dbReference type="PANTHER" id="PTHR43280:SF2">
    <property type="entry name" value="HTH-TYPE TRANSCRIPTIONAL REGULATOR EXSA"/>
    <property type="match status" value="1"/>
</dbReference>
<keyword evidence="2" id="KW-0238">DNA-binding</keyword>
<evidence type="ECO:0000256" key="1">
    <source>
        <dbReference type="ARBA" id="ARBA00023015"/>
    </source>
</evidence>
<accession>A0A2K2EY79</accession>
<name>A0A2K2EY79_9CLOT</name>
<dbReference type="EMBL" id="NIOJ01000005">
    <property type="protein sequence ID" value="PNU00967.1"/>
    <property type="molecule type" value="Genomic_DNA"/>
</dbReference>
<keyword evidence="1" id="KW-0805">Transcription regulation</keyword>
<evidence type="ECO:0000313" key="6">
    <source>
        <dbReference type="Proteomes" id="UP000236151"/>
    </source>
</evidence>
<dbReference type="GO" id="GO:0043565">
    <property type="term" value="F:sequence-specific DNA binding"/>
    <property type="evidence" value="ECO:0007669"/>
    <property type="project" value="InterPro"/>
</dbReference>
<dbReference type="Gene3D" id="2.60.120.10">
    <property type="entry name" value="Jelly Rolls"/>
    <property type="match status" value="1"/>
</dbReference>
<evidence type="ECO:0000256" key="3">
    <source>
        <dbReference type="ARBA" id="ARBA00023163"/>
    </source>
</evidence>
<dbReference type="Pfam" id="PF12833">
    <property type="entry name" value="HTH_18"/>
    <property type="match status" value="1"/>
</dbReference>
<dbReference type="PROSITE" id="PS00041">
    <property type="entry name" value="HTH_ARAC_FAMILY_1"/>
    <property type="match status" value="1"/>
</dbReference>
<evidence type="ECO:0000256" key="2">
    <source>
        <dbReference type="ARBA" id="ARBA00023125"/>
    </source>
</evidence>
<gene>
    <name evidence="5" type="ORF">CDQ84_03570</name>
</gene>
<dbReference type="GO" id="GO:0003700">
    <property type="term" value="F:DNA-binding transcription factor activity"/>
    <property type="evidence" value="ECO:0007669"/>
    <property type="project" value="InterPro"/>
</dbReference>
<dbReference type="SUPFAM" id="SSF51215">
    <property type="entry name" value="Regulatory protein AraC"/>
    <property type="match status" value="1"/>
</dbReference>
<protein>
    <submittedName>
        <fullName evidence="5">AraC family transcriptional regulator</fullName>
    </submittedName>
</protein>
<dbReference type="SMART" id="SM00342">
    <property type="entry name" value="HTH_ARAC"/>
    <property type="match status" value="1"/>
</dbReference>
<comment type="caution">
    <text evidence="5">The sequence shown here is derived from an EMBL/GenBank/DDBJ whole genome shotgun (WGS) entry which is preliminary data.</text>
</comment>
<dbReference type="InterPro" id="IPR003313">
    <property type="entry name" value="AraC-bd"/>
</dbReference>
<proteinExistence type="predicted"/>
<dbReference type="AlphaFoldDB" id="A0A2K2EY79"/>
<dbReference type="InterPro" id="IPR018062">
    <property type="entry name" value="HTH_AraC-typ_CS"/>
</dbReference>
<dbReference type="PROSITE" id="PS01124">
    <property type="entry name" value="HTH_ARAC_FAMILY_2"/>
    <property type="match status" value="1"/>
</dbReference>
<dbReference type="PRINTS" id="PR00032">
    <property type="entry name" value="HTHARAC"/>
</dbReference>
<keyword evidence="6" id="KW-1185">Reference proteome</keyword>
<reference evidence="5 6" key="1">
    <citation type="submission" date="2017-06" db="EMBL/GenBank/DDBJ databases">
        <title>Investigating the central metabolism of Clostridium thermosuccinogenes.</title>
        <authorList>
            <person name="Koendjbiharie J.G."/>
            <person name="van Kranenburg R."/>
        </authorList>
    </citation>
    <scope>NUCLEOTIDE SEQUENCE [LARGE SCALE GENOMIC DNA]</scope>
    <source>
        <strain evidence="5 6">DSM 5806</strain>
    </source>
</reference>
<dbReference type="KEGG" id="cthd:CDO33_00810"/>
<dbReference type="OrthoDB" id="253601at2"/>
<dbReference type="Gene3D" id="1.10.10.60">
    <property type="entry name" value="Homeodomain-like"/>
    <property type="match status" value="2"/>
</dbReference>
<keyword evidence="3" id="KW-0804">Transcription</keyword>
<dbReference type="Pfam" id="PF02311">
    <property type="entry name" value="AraC_binding"/>
    <property type="match status" value="1"/>
</dbReference>
<dbReference type="InterPro" id="IPR014710">
    <property type="entry name" value="RmlC-like_jellyroll"/>
</dbReference>